<comment type="caution">
    <text evidence="7">The sequence shown here is derived from an EMBL/GenBank/DDBJ whole genome shotgun (WGS) entry which is preliminary data.</text>
</comment>
<protein>
    <recommendedName>
        <fullName evidence="9">Amino acid permease</fullName>
    </recommendedName>
</protein>
<accession>A0ABT0W6S8</accession>
<evidence type="ECO:0000256" key="5">
    <source>
        <dbReference type="ARBA" id="ARBA00023136"/>
    </source>
</evidence>
<evidence type="ECO:0000256" key="4">
    <source>
        <dbReference type="ARBA" id="ARBA00022989"/>
    </source>
</evidence>
<name>A0ABT0W6S8_9BACI</name>
<evidence type="ECO:0000256" key="3">
    <source>
        <dbReference type="ARBA" id="ARBA00022692"/>
    </source>
</evidence>
<reference evidence="7 8" key="1">
    <citation type="submission" date="2022-06" db="EMBL/GenBank/DDBJ databases">
        <authorList>
            <person name="Jeon C.O."/>
        </authorList>
    </citation>
    <scope>NUCLEOTIDE SEQUENCE [LARGE SCALE GENOMIC DNA]</scope>
    <source>
        <strain evidence="7 8">KCTC 13943</strain>
    </source>
</reference>
<proteinExistence type="predicted"/>
<dbReference type="Proteomes" id="UP001523262">
    <property type="component" value="Unassembled WGS sequence"/>
</dbReference>
<keyword evidence="5 6" id="KW-0472">Membrane</keyword>
<evidence type="ECO:0000313" key="8">
    <source>
        <dbReference type="Proteomes" id="UP001523262"/>
    </source>
</evidence>
<keyword evidence="8" id="KW-1185">Reference proteome</keyword>
<evidence type="ECO:0000313" key="7">
    <source>
        <dbReference type="EMBL" id="MCM2531323.1"/>
    </source>
</evidence>
<keyword evidence="2" id="KW-0813">Transport</keyword>
<evidence type="ECO:0008006" key="9">
    <source>
        <dbReference type="Google" id="ProtNLM"/>
    </source>
</evidence>
<dbReference type="PANTHER" id="PTHR45649">
    <property type="entry name" value="AMINO-ACID PERMEASE BAT1"/>
    <property type="match status" value="1"/>
</dbReference>
<dbReference type="EMBL" id="JAMQCR010000001">
    <property type="protein sequence ID" value="MCM2531323.1"/>
    <property type="molecule type" value="Genomic_DNA"/>
</dbReference>
<evidence type="ECO:0000256" key="2">
    <source>
        <dbReference type="ARBA" id="ARBA00022448"/>
    </source>
</evidence>
<evidence type="ECO:0000256" key="6">
    <source>
        <dbReference type="SAM" id="Phobius"/>
    </source>
</evidence>
<feature type="transmembrane region" description="Helical" evidence="6">
    <location>
        <begin position="30"/>
        <end position="53"/>
    </location>
</feature>
<evidence type="ECO:0000256" key="1">
    <source>
        <dbReference type="ARBA" id="ARBA00004141"/>
    </source>
</evidence>
<comment type="subcellular location">
    <subcellularLocation>
        <location evidence="1">Membrane</location>
        <topology evidence="1">Multi-pass membrane protein</topology>
    </subcellularLocation>
</comment>
<gene>
    <name evidence="7" type="ORF">NDK43_01365</name>
</gene>
<organism evidence="7 8">
    <name type="scientific">Neobacillus pocheonensis</name>
    <dbReference type="NCBI Taxonomy" id="363869"/>
    <lineage>
        <taxon>Bacteria</taxon>
        <taxon>Bacillati</taxon>
        <taxon>Bacillota</taxon>
        <taxon>Bacilli</taxon>
        <taxon>Bacillales</taxon>
        <taxon>Bacillaceae</taxon>
        <taxon>Neobacillus</taxon>
    </lineage>
</organism>
<dbReference type="PANTHER" id="PTHR45649:SF26">
    <property type="entry name" value="OS04G0435100 PROTEIN"/>
    <property type="match status" value="1"/>
</dbReference>
<keyword evidence="4 6" id="KW-1133">Transmembrane helix</keyword>
<sequence length="70" mass="7645">MSKEVHSIDKDVADLASLGYKQELKRNLNFFSNFAISFSFISATTGIFSLFGFGLTTGGQRLSGVGRLYS</sequence>
<keyword evidence="3 6" id="KW-0812">Transmembrane</keyword>